<dbReference type="InterPro" id="IPR047187">
    <property type="entry name" value="SF1_C_Upf1"/>
</dbReference>
<evidence type="ECO:0000256" key="5">
    <source>
        <dbReference type="SAM" id="MobiDB-lite"/>
    </source>
</evidence>
<comment type="caution">
    <text evidence="7">The sequence shown here is derived from an EMBL/GenBank/DDBJ whole genome shotgun (WGS) entry which is preliminary data.</text>
</comment>
<evidence type="ECO:0000256" key="2">
    <source>
        <dbReference type="ARBA" id="ARBA00022741"/>
    </source>
</evidence>
<dbReference type="SUPFAM" id="SSF52540">
    <property type="entry name" value="P-loop containing nucleoside triphosphate hydrolases"/>
    <property type="match status" value="4"/>
</dbReference>
<dbReference type="SMART" id="SM00382">
    <property type="entry name" value="AAA"/>
    <property type="match status" value="3"/>
</dbReference>
<reference evidence="7 8" key="1">
    <citation type="submission" date="2024-07" db="EMBL/GenBank/DDBJ databases">
        <title>Section-level genome sequencing and comparative genomics of Aspergillus sections Usti and Cavernicolus.</title>
        <authorList>
            <consortium name="Lawrence Berkeley National Laboratory"/>
            <person name="Nybo J.L."/>
            <person name="Vesth T.C."/>
            <person name="Theobald S."/>
            <person name="Frisvad J.C."/>
            <person name="Larsen T.O."/>
            <person name="Kjaerboelling I."/>
            <person name="Rothschild-Mancinelli K."/>
            <person name="Lyhne E.K."/>
            <person name="Kogle M.E."/>
            <person name="Barry K."/>
            <person name="Clum A."/>
            <person name="Na H."/>
            <person name="Ledsgaard L."/>
            <person name="Lin J."/>
            <person name="Lipzen A."/>
            <person name="Kuo A."/>
            <person name="Riley R."/>
            <person name="Mondo S."/>
            <person name="LaButti K."/>
            <person name="Haridas S."/>
            <person name="Pangalinan J."/>
            <person name="Salamov A.A."/>
            <person name="Simmons B.A."/>
            <person name="Magnuson J.K."/>
            <person name="Chen J."/>
            <person name="Drula E."/>
            <person name="Henrissat B."/>
            <person name="Wiebenga A."/>
            <person name="Lubbers R.J."/>
            <person name="Gomes A.C."/>
            <person name="Macurrencykelacurrency M.R."/>
            <person name="Stajich J."/>
            <person name="Grigoriev I.V."/>
            <person name="Mortensen U.H."/>
            <person name="De vries R.P."/>
            <person name="Baker S.E."/>
            <person name="Andersen M.R."/>
        </authorList>
    </citation>
    <scope>NUCLEOTIDE SEQUENCE [LARGE SCALE GENOMIC DNA]</scope>
    <source>
        <strain evidence="7 8">CBS 756.74</strain>
    </source>
</reference>
<feature type="compositionally biased region" description="Polar residues" evidence="5">
    <location>
        <begin position="1426"/>
        <end position="1435"/>
    </location>
</feature>
<dbReference type="InterPro" id="IPR041627">
    <property type="entry name" value="AAA_lid_6"/>
</dbReference>
<dbReference type="PRINTS" id="PR00819">
    <property type="entry name" value="CBXCFQXSUPER"/>
</dbReference>
<organism evidence="7 8">
    <name type="scientific">Aspergillus pseudodeflectus</name>
    <dbReference type="NCBI Taxonomy" id="176178"/>
    <lineage>
        <taxon>Eukaryota</taxon>
        <taxon>Fungi</taxon>
        <taxon>Dikarya</taxon>
        <taxon>Ascomycota</taxon>
        <taxon>Pezizomycotina</taxon>
        <taxon>Eurotiomycetes</taxon>
        <taxon>Eurotiomycetidae</taxon>
        <taxon>Eurotiales</taxon>
        <taxon>Aspergillaceae</taxon>
        <taxon>Aspergillus</taxon>
        <taxon>Aspergillus subgen. Nidulantes</taxon>
    </lineage>
</organism>
<dbReference type="PANTHER" id="PTHR43392:SF2">
    <property type="entry name" value="AAA-TYPE ATPASE FAMILY PROTEIN _ ANKYRIN REPEAT FAMILY PROTEIN"/>
    <property type="match status" value="1"/>
</dbReference>
<comment type="similarity">
    <text evidence="1">Belongs to the CbxX/CfxQ family.</text>
</comment>
<dbReference type="InterPro" id="IPR050773">
    <property type="entry name" value="CbxX/CfxQ_RuBisCO_ESX"/>
</dbReference>
<evidence type="ECO:0000256" key="4">
    <source>
        <dbReference type="SAM" id="Coils"/>
    </source>
</evidence>
<sequence length="1552" mass="174029">MASQTRSARLSKFLSLVVSGKRLVTTADSFVLLLESVQDQTDHAACVERIIASPPARNALHAGLRFNTKPDFLNKHMSTFIAYLMEPTVKALCNGQLLIVEPCTVWNALLQAFRSGQLTAPAPQAFAWLLYLYDRWTRGKHHSMPSLKHLGTTARGVWDMDTPDRTAKTQVWTQKLLDEHVSNVQSLMKMWSERTREILRSKRIIGEILESHVLVAMGPRTKQLIMIGDHKQLRPKINNYSLSVEKGSGYDLNRSLFERLVGSGYSHCTLAKQHRMVPEISCLVRNLTYPDLMDGDRTLNGPEVRGLQDGVIFINHTHPEDTFREVSDRYDAGTKGSKRNTFGAQLVLKIVRYIGQQGYGTNKLVVLTPYLGQLHLLREELRKESDPVLNDLDSYDLVRAGLISQASAQHTKRPIRLSTIDNYQGEESDVIIATLTRSNGDGEIGFMSAPQRLNVLLSRARDVLIMIGNSQTFKQSRKGQDIWIPLFDQLKRSSRKAVLREINHFEKLCPDGGCQQACGTKLNCGLHDCPQKYHKVTRPCFQQQNLCSHCDEEDKETERRRKRDMELDAKREAQLKAYIDEVAQIKDEILHERRVQKEQRDEQERQQVLQQHRDDLNQLRTNIGGSPRKLSSTISKPSEPSSPSGRSHYAEALSSAEQDWEYQKEYEGAKSTELDKLMSMIGLKSIKLKFLAIKAQGDAALRQNIDFKEERFGSVLLGNPGTGKTTVARIYAKFLTSMGIIPGSHIEETTGSRLANGGVSGCEKQINAILNKGGGVLFIDEAYQLAPGAMGSQVLDFLLAEIQRLTGKVVVVLFTFEDYSETELRSILEFNIDKKFSGRMKKLQEMIGLGTVKDTLRALLDSKQTNYERELVEEPLVDFTLNRVFLGSPGTGKTTVAKLYGKVLVNIGYLSNGEEPADFVGSVIGQSEQNTKGILASTVGKVLAIDEAYGLFGGGTRDPAGAHTNQYKTAVVDTIVAEVQSVPGDKRCVLLLGYEEQMRRMFQNVNPGLSRRFPMDAAFVFDDFSDDELGQILDLKLRQQGFKASAQARKVALEVLSRGRNSPHFGNVGEIDNLLDGTKLRQQKRRSSAKKTKASWSDLLPQDFDPDYDRGDSSETNIPMLFQGIVGCETIVKQLEGYRQTVKNMRHLDMDPKEQVPFNFFFRGPPGTGKTSTARKMGKVYYDMNLLSSAEVIESSATDLIGSVLLIDEAYRLAEGHFAKEAMDEIVDCITKPKFFQKLIIILAGYDNDINRLMATNRGLTSRFPNRSNKMPARLGGFCMRSLESPRPDFLRDITNRFAILARSANWANARDVQTLGKAIFGTAIQAMQGKDVVITEGLILDKLDDMISERTSRATQSFVVPNYAIDPSKAPAFDWQPEQIIYTPPSTAAPSVKDIAETADPALPVDKTETCPAGIPQDDGVTDEVWSQLQQDLQSSERKESDYQSLLEEECDAQKAVEKISSLPKDDSKLNDDTKKQHEYRRLEELALRAKLEKLQRGREAKEAERRKEQNIQHSLRQMSVCPMGYRWIKQTSGYRCAGGSHYVSNVDLGV</sequence>
<feature type="compositionally biased region" description="Basic and acidic residues" evidence="5">
    <location>
        <begin position="594"/>
        <end position="617"/>
    </location>
</feature>
<name>A0ABR4KYH2_9EURO</name>
<evidence type="ECO:0000256" key="3">
    <source>
        <dbReference type="ARBA" id="ARBA00022840"/>
    </source>
</evidence>
<gene>
    <name evidence="7" type="ORF">BJX68DRAFT_253211</name>
</gene>
<evidence type="ECO:0000256" key="1">
    <source>
        <dbReference type="ARBA" id="ARBA00010378"/>
    </source>
</evidence>
<dbReference type="Pfam" id="PF17866">
    <property type="entry name" value="AAA_lid_6"/>
    <property type="match status" value="1"/>
</dbReference>
<feature type="region of interest" description="Disordered" evidence="5">
    <location>
        <begin position="1403"/>
        <end position="1447"/>
    </location>
</feature>
<dbReference type="Gene3D" id="3.40.50.300">
    <property type="entry name" value="P-loop containing nucleotide triphosphate hydrolases"/>
    <property type="match status" value="5"/>
</dbReference>
<dbReference type="Gene3D" id="1.10.8.60">
    <property type="match status" value="1"/>
</dbReference>
<dbReference type="RefSeq" id="XP_070902723.1">
    <property type="nucleotide sequence ID" value="XM_071042685.1"/>
</dbReference>
<feature type="region of interest" description="Disordered" evidence="5">
    <location>
        <begin position="594"/>
        <end position="653"/>
    </location>
</feature>
<dbReference type="EMBL" id="JBFXLR010000007">
    <property type="protein sequence ID" value="KAL2856859.1"/>
    <property type="molecule type" value="Genomic_DNA"/>
</dbReference>
<dbReference type="Pfam" id="PF13087">
    <property type="entry name" value="AAA_12"/>
    <property type="match status" value="1"/>
</dbReference>
<accession>A0ABR4KYH2</accession>
<dbReference type="Proteomes" id="UP001610444">
    <property type="component" value="Unassembled WGS sequence"/>
</dbReference>
<dbReference type="CDD" id="cd18808">
    <property type="entry name" value="SF1_C_Upf1"/>
    <property type="match status" value="1"/>
</dbReference>
<dbReference type="CDD" id="cd00009">
    <property type="entry name" value="AAA"/>
    <property type="match status" value="2"/>
</dbReference>
<feature type="coiled-coil region" evidence="4">
    <location>
        <begin position="1486"/>
        <end position="1513"/>
    </location>
</feature>
<keyword evidence="8" id="KW-1185">Reference proteome</keyword>
<dbReference type="InterPro" id="IPR027417">
    <property type="entry name" value="P-loop_NTPase"/>
</dbReference>
<feature type="domain" description="AAA+ ATPase" evidence="6">
    <location>
        <begin position="880"/>
        <end position="1002"/>
    </location>
</feature>
<keyword evidence="3" id="KW-0067">ATP-binding</keyword>
<keyword evidence="4" id="KW-0175">Coiled coil</keyword>
<feature type="domain" description="AAA+ ATPase" evidence="6">
    <location>
        <begin position="1156"/>
        <end position="1270"/>
    </location>
</feature>
<feature type="domain" description="AAA+ ATPase" evidence="6">
    <location>
        <begin position="710"/>
        <end position="871"/>
    </location>
</feature>
<proteinExistence type="inferred from homology"/>
<dbReference type="PANTHER" id="PTHR43392">
    <property type="entry name" value="AAA-TYPE ATPASE FAMILY PROTEIN / ANKYRIN REPEAT FAMILY PROTEIN"/>
    <property type="match status" value="1"/>
</dbReference>
<evidence type="ECO:0000259" key="6">
    <source>
        <dbReference type="SMART" id="SM00382"/>
    </source>
</evidence>
<evidence type="ECO:0000313" key="7">
    <source>
        <dbReference type="EMBL" id="KAL2856859.1"/>
    </source>
</evidence>
<keyword evidence="2" id="KW-0547">Nucleotide-binding</keyword>
<dbReference type="InterPro" id="IPR041679">
    <property type="entry name" value="DNA2/NAM7-like_C"/>
</dbReference>
<dbReference type="GeneID" id="98157849"/>
<evidence type="ECO:0000313" key="8">
    <source>
        <dbReference type="Proteomes" id="UP001610444"/>
    </source>
</evidence>
<dbReference type="InterPro" id="IPR003593">
    <property type="entry name" value="AAA+_ATPase"/>
</dbReference>
<dbReference type="Pfam" id="PF00004">
    <property type="entry name" value="AAA"/>
    <property type="match status" value="2"/>
</dbReference>
<dbReference type="InterPro" id="IPR003959">
    <property type="entry name" value="ATPase_AAA_core"/>
</dbReference>
<feature type="compositionally biased region" description="Low complexity" evidence="5">
    <location>
        <begin position="631"/>
        <end position="647"/>
    </location>
</feature>
<protein>
    <submittedName>
        <fullName evidence="7">AAA domain-containing protein</fullName>
    </submittedName>
</protein>
<dbReference type="InterPro" id="IPR000641">
    <property type="entry name" value="CbxX/CfxQ"/>
</dbReference>
<dbReference type="CDD" id="cd06008">
    <property type="entry name" value="NF-X1-zinc-finger"/>
    <property type="match status" value="1"/>
</dbReference>